<keyword evidence="1" id="KW-1133">Transmembrane helix</keyword>
<dbReference type="SUPFAM" id="SSF48317">
    <property type="entry name" value="Acid phosphatase/Vanadium-dependent haloperoxidase"/>
    <property type="match status" value="1"/>
</dbReference>
<organism evidence="3">
    <name type="scientific">viral metagenome</name>
    <dbReference type="NCBI Taxonomy" id="1070528"/>
    <lineage>
        <taxon>unclassified sequences</taxon>
        <taxon>metagenomes</taxon>
        <taxon>organismal metagenomes</taxon>
    </lineage>
</organism>
<dbReference type="CDD" id="cd01610">
    <property type="entry name" value="PAP2_like"/>
    <property type="match status" value="1"/>
</dbReference>
<dbReference type="SMART" id="SM00014">
    <property type="entry name" value="acidPPc"/>
    <property type="match status" value="1"/>
</dbReference>
<feature type="transmembrane region" description="Helical" evidence="1">
    <location>
        <begin position="114"/>
        <end position="133"/>
    </location>
</feature>
<dbReference type="PANTHER" id="PTHR14969:SF13">
    <property type="entry name" value="AT30094P"/>
    <property type="match status" value="1"/>
</dbReference>
<feature type="transmembrane region" description="Helical" evidence="1">
    <location>
        <begin position="140"/>
        <end position="157"/>
    </location>
</feature>
<evidence type="ECO:0000256" key="1">
    <source>
        <dbReference type="SAM" id="Phobius"/>
    </source>
</evidence>
<dbReference type="Gene3D" id="1.20.144.10">
    <property type="entry name" value="Phosphatidic acid phosphatase type 2/haloperoxidase"/>
    <property type="match status" value="1"/>
</dbReference>
<dbReference type="InterPro" id="IPR000326">
    <property type="entry name" value="PAP2/HPO"/>
</dbReference>
<name>A0A6C0IU53_9ZZZZ</name>
<dbReference type="Pfam" id="PF01569">
    <property type="entry name" value="PAP2"/>
    <property type="match status" value="1"/>
</dbReference>
<keyword evidence="1" id="KW-0812">Transmembrane</keyword>
<keyword evidence="1" id="KW-0472">Membrane</keyword>
<proteinExistence type="predicted"/>
<accession>A0A6C0IU53</accession>
<dbReference type="AlphaFoldDB" id="A0A6C0IU53"/>
<dbReference type="InterPro" id="IPR036938">
    <property type="entry name" value="PAP2/HPO_sf"/>
</dbReference>
<dbReference type="EMBL" id="MN740254">
    <property type="protein sequence ID" value="QHT96229.1"/>
    <property type="molecule type" value="Genomic_DNA"/>
</dbReference>
<reference evidence="3" key="1">
    <citation type="journal article" date="2020" name="Nature">
        <title>Giant virus diversity and host interactions through global metagenomics.</title>
        <authorList>
            <person name="Schulz F."/>
            <person name="Roux S."/>
            <person name="Paez-Espino D."/>
            <person name="Jungbluth S."/>
            <person name="Walsh D.A."/>
            <person name="Denef V.J."/>
            <person name="McMahon K.D."/>
            <person name="Konstantinidis K.T."/>
            <person name="Eloe-Fadrosh E.A."/>
            <person name="Kyrpides N.C."/>
            <person name="Woyke T."/>
        </authorList>
    </citation>
    <scope>NUCLEOTIDE SEQUENCE</scope>
    <source>
        <strain evidence="3">GVMAG-M-3300024302-11</strain>
    </source>
</reference>
<sequence>MNNLDNTILTRLQKDRYYDGIRLLSKPFNYKEFLFLITLLRVINVINNEHIKKIFVGVIFLFYFKNFFKRSRPFNHNKQIKNRSKEKLDIHSFPSGHSFISFLLAMILHKRYNIPLIFIMPMLVGFSRCYLGVHYPSDVMFGYIFAFIYDILYRNFLSN</sequence>
<evidence type="ECO:0000313" key="3">
    <source>
        <dbReference type="EMBL" id="QHT96229.1"/>
    </source>
</evidence>
<feature type="domain" description="Phosphatidic acid phosphatase type 2/haloperoxidase" evidence="2">
    <location>
        <begin position="50"/>
        <end position="154"/>
    </location>
</feature>
<dbReference type="PANTHER" id="PTHR14969">
    <property type="entry name" value="SPHINGOSINE-1-PHOSPHATE PHOSPHOHYDROLASE"/>
    <property type="match status" value="1"/>
</dbReference>
<protein>
    <recommendedName>
        <fullName evidence="2">Phosphatidic acid phosphatase type 2/haloperoxidase domain-containing protein</fullName>
    </recommendedName>
</protein>
<evidence type="ECO:0000259" key="2">
    <source>
        <dbReference type="SMART" id="SM00014"/>
    </source>
</evidence>